<feature type="active site" description="Proton acceptor" evidence="7">
    <location>
        <position position="386"/>
    </location>
</feature>
<dbReference type="SUPFAM" id="SSF53901">
    <property type="entry name" value="Thiolase-like"/>
    <property type="match status" value="2"/>
</dbReference>
<protein>
    <recommendedName>
        <fullName evidence="6">Probable acetyl-CoA acetyltransferase</fullName>
        <ecNumber evidence="2">2.3.1.9</ecNumber>
    </recommendedName>
    <alternativeName>
        <fullName evidence="5">Acetoacetyl-CoA thiolase</fullName>
    </alternativeName>
</protein>
<dbReference type="Proteomes" id="UP000664167">
    <property type="component" value="Unassembled WGS sequence"/>
</dbReference>
<feature type="domain" description="Thiolase N-terminal" evidence="9">
    <location>
        <begin position="12"/>
        <end position="269"/>
    </location>
</feature>
<dbReference type="Pfam" id="PF00108">
    <property type="entry name" value="Thiolase_N"/>
    <property type="match status" value="1"/>
</dbReference>
<evidence type="ECO:0000313" key="11">
    <source>
        <dbReference type="EMBL" id="MBO0514100.1"/>
    </source>
</evidence>
<dbReference type="PROSITE" id="PS00098">
    <property type="entry name" value="THIOLASE_1"/>
    <property type="match status" value="1"/>
</dbReference>
<dbReference type="CDD" id="cd00751">
    <property type="entry name" value="thiolase"/>
    <property type="match status" value="1"/>
</dbReference>
<evidence type="ECO:0000256" key="2">
    <source>
        <dbReference type="ARBA" id="ARBA00012705"/>
    </source>
</evidence>
<evidence type="ECO:0000259" key="9">
    <source>
        <dbReference type="Pfam" id="PF00108"/>
    </source>
</evidence>
<evidence type="ECO:0000256" key="3">
    <source>
        <dbReference type="ARBA" id="ARBA00022679"/>
    </source>
</evidence>
<dbReference type="AlphaFoldDB" id="A0A939JJC6"/>
<dbReference type="GO" id="GO:0003985">
    <property type="term" value="F:acetyl-CoA C-acetyltransferase activity"/>
    <property type="evidence" value="ECO:0007669"/>
    <property type="project" value="UniProtKB-EC"/>
</dbReference>
<dbReference type="InterPro" id="IPR020615">
    <property type="entry name" value="Thiolase_acyl_enz_int_AS"/>
</dbReference>
<dbReference type="EMBL" id="JAFLRJ010000182">
    <property type="protein sequence ID" value="MBO0514100.1"/>
    <property type="molecule type" value="Genomic_DNA"/>
</dbReference>
<feature type="domain" description="Thiolase C-terminal" evidence="10">
    <location>
        <begin position="278"/>
        <end position="398"/>
    </location>
</feature>
<dbReference type="Gene3D" id="3.40.47.10">
    <property type="match status" value="2"/>
</dbReference>
<dbReference type="EC" id="2.3.1.9" evidence="2"/>
<dbReference type="Pfam" id="PF02803">
    <property type="entry name" value="Thiolase_C"/>
    <property type="match status" value="1"/>
</dbReference>
<organism evidence="11 12">
    <name type="scientific">Streptomyces beijiangensis</name>
    <dbReference type="NCBI Taxonomy" id="163361"/>
    <lineage>
        <taxon>Bacteria</taxon>
        <taxon>Bacillati</taxon>
        <taxon>Actinomycetota</taxon>
        <taxon>Actinomycetes</taxon>
        <taxon>Kitasatosporales</taxon>
        <taxon>Streptomycetaceae</taxon>
        <taxon>Streptomyces</taxon>
    </lineage>
</organism>
<gene>
    <name evidence="11" type="ORF">J0695_20185</name>
</gene>
<reference evidence="11" key="1">
    <citation type="submission" date="2021-03" db="EMBL/GenBank/DDBJ databases">
        <title>Streptomyces poriferae sp. nov., a novel marine sponge-derived Actinobacteria species with anti-MRSA activity.</title>
        <authorList>
            <person name="Sandoval-Powers M."/>
            <person name="Kralova S."/>
            <person name="Nguyen G.-S."/>
            <person name="Fawwal D."/>
            <person name="Degnes K."/>
            <person name="Klinkenberg G."/>
            <person name="Sletta H."/>
            <person name="Wentzel A."/>
            <person name="Liles M.R."/>
        </authorList>
    </citation>
    <scope>NUCLEOTIDE SEQUENCE</scope>
    <source>
        <strain evidence="11">DSM 41794</strain>
    </source>
</reference>
<name>A0A939JJC6_9ACTN</name>
<dbReference type="NCBIfam" id="TIGR01930">
    <property type="entry name" value="AcCoA-C-Actrans"/>
    <property type="match status" value="1"/>
</dbReference>
<accession>A0A939JJC6</accession>
<dbReference type="PROSITE" id="PS00737">
    <property type="entry name" value="THIOLASE_2"/>
    <property type="match status" value="1"/>
</dbReference>
<keyword evidence="12" id="KW-1185">Reference proteome</keyword>
<dbReference type="InterPro" id="IPR002155">
    <property type="entry name" value="Thiolase"/>
</dbReference>
<feature type="active site" description="Proton acceptor" evidence="7">
    <location>
        <position position="356"/>
    </location>
</feature>
<evidence type="ECO:0000256" key="5">
    <source>
        <dbReference type="ARBA" id="ARBA00030755"/>
    </source>
</evidence>
<evidence type="ECO:0000259" key="10">
    <source>
        <dbReference type="Pfam" id="PF02803"/>
    </source>
</evidence>
<dbReference type="PROSITE" id="PS00099">
    <property type="entry name" value="THIOLASE_3"/>
    <property type="match status" value="1"/>
</dbReference>
<evidence type="ECO:0000256" key="6">
    <source>
        <dbReference type="ARBA" id="ARBA00040529"/>
    </source>
</evidence>
<dbReference type="FunFam" id="3.40.47.10:FF:000010">
    <property type="entry name" value="Acetyl-CoA acetyltransferase (Thiolase)"/>
    <property type="match status" value="1"/>
</dbReference>
<evidence type="ECO:0000313" key="12">
    <source>
        <dbReference type="Proteomes" id="UP000664167"/>
    </source>
</evidence>
<evidence type="ECO:0000256" key="8">
    <source>
        <dbReference type="RuleBase" id="RU003557"/>
    </source>
</evidence>
<dbReference type="InterPro" id="IPR020617">
    <property type="entry name" value="Thiolase_C"/>
</dbReference>
<comment type="similarity">
    <text evidence="1 8">Belongs to the thiolase-like superfamily. Thiolase family.</text>
</comment>
<proteinExistence type="inferred from homology"/>
<dbReference type="PANTHER" id="PTHR18919">
    <property type="entry name" value="ACETYL-COA C-ACYLTRANSFERASE"/>
    <property type="match status" value="1"/>
</dbReference>
<evidence type="ECO:0000256" key="4">
    <source>
        <dbReference type="ARBA" id="ARBA00023315"/>
    </source>
</evidence>
<dbReference type="InterPro" id="IPR020613">
    <property type="entry name" value="Thiolase_CS"/>
</dbReference>
<sequence length="412" mass="42081">MSVSGTTGTTSVIVAGARTPMGRLLGSLKSFSGADLGGFAIKAALDRAGIGGDQVQYVIMGQVLQAGAGQIPARQAAVKAGIPMNVPALTINKVCLSGLDAIALADQLIRAGEFDVIVAGGQESMTNAPHLLPKSREGYKYGAIEMLDSMAYDGLTDSFDGIPMGESTEKHNTRLGIARSPQDEFAAGSHQKAADAQKNGIFEAEITPVEIPQRKGDPVLFSKDEGIRPETTAESLGKLRPAFAKDGTITAGTSSQISDGAAAVVVMSRAKAEELGLDWIAEIGAHGNVAGPDNSLQSQPSNAIRHALGKEGLGVDDLDLIEINEAFAAVAVQSMKDLGVSPEKVNVNGGAIALGHPIGMSGARVVLHLALELKRRGGGVGAAALCGGGGQGDALIVHVPGMRSPGNRSAGK</sequence>
<comment type="caution">
    <text evidence="11">The sequence shown here is derived from an EMBL/GenBank/DDBJ whole genome shotgun (WGS) entry which is preliminary data.</text>
</comment>
<dbReference type="InterPro" id="IPR020610">
    <property type="entry name" value="Thiolase_AS"/>
</dbReference>
<dbReference type="PIRSF" id="PIRSF000429">
    <property type="entry name" value="Ac-CoA_Ac_transf"/>
    <property type="match status" value="1"/>
</dbReference>
<keyword evidence="3 8" id="KW-0808">Transferase</keyword>
<dbReference type="PANTHER" id="PTHR18919:SF107">
    <property type="entry name" value="ACETYL-COA ACETYLTRANSFERASE, CYTOSOLIC"/>
    <property type="match status" value="1"/>
</dbReference>
<evidence type="ECO:0000256" key="1">
    <source>
        <dbReference type="ARBA" id="ARBA00010982"/>
    </source>
</evidence>
<dbReference type="InterPro" id="IPR020616">
    <property type="entry name" value="Thiolase_N"/>
</dbReference>
<evidence type="ECO:0000256" key="7">
    <source>
        <dbReference type="PIRSR" id="PIRSR000429-1"/>
    </source>
</evidence>
<keyword evidence="4 8" id="KW-0012">Acyltransferase</keyword>
<feature type="active site" description="Acyl-thioester intermediate" evidence="7">
    <location>
        <position position="95"/>
    </location>
</feature>
<dbReference type="InterPro" id="IPR016039">
    <property type="entry name" value="Thiolase-like"/>
</dbReference>